<reference evidence="10 11" key="1">
    <citation type="submission" date="2017-03" db="EMBL/GenBank/DDBJ databases">
        <title>Complete genome sequence of Paenibacillus Kribbensis producing bioflocculants.</title>
        <authorList>
            <person name="Lee H.-G."/>
            <person name="Oh H.-M."/>
        </authorList>
    </citation>
    <scope>NUCLEOTIDE SEQUENCE [LARGE SCALE GENOMIC DNA]</scope>
    <source>
        <strain evidence="10 11">AM49</strain>
    </source>
</reference>
<accession>A0A222WS49</accession>
<dbReference type="InterPro" id="IPR050809">
    <property type="entry name" value="UgpAE/MalFG_permease"/>
</dbReference>
<dbReference type="Proteomes" id="UP000214666">
    <property type="component" value="Chromosome"/>
</dbReference>
<evidence type="ECO:0000256" key="8">
    <source>
        <dbReference type="SAM" id="MobiDB-lite"/>
    </source>
</evidence>
<dbReference type="RefSeq" id="WP_094156283.1">
    <property type="nucleotide sequence ID" value="NZ_CP020028.1"/>
</dbReference>
<dbReference type="STRING" id="172713.GCA_001705305_01320"/>
<dbReference type="SUPFAM" id="SSF161098">
    <property type="entry name" value="MetI-like"/>
    <property type="match status" value="1"/>
</dbReference>
<feature type="region of interest" description="Disordered" evidence="8">
    <location>
        <begin position="1"/>
        <end position="25"/>
    </location>
</feature>
<keyword evidence="2 7" id="KW-0813">Transport</keyword>
<feature type="compositionally biased region" description="Polar residues" evidence="8">
    <location>
        <begin position="1"/>
        <end position="11"/>
    </location>
</feature>
<keyword evidence="3" id="KW-1003">Cell membrane</keyword>
<evidence type="ECO:0000256" key="3">
    <source>
        <dbReference type="ARBA" id="ARBA00022475"/>
    </source>
</evidence>
<keyword evidence="4 7" id="KW-0812">Transmembrane</keyword>
<keyword evidence="5 7" id="KW-1133">Transmembrane helix</keyword>
<sequence length="320" mass="35734">MATPVHTNANVPTGQPPQTQRPTRSQWSRFIHSSRTAPYVFVLPFLLSFALFFAYPVISTVIMSFQEVLPGITTYVGLENYRDLMNPTFGKAILNSVLYTLLTLVVLIPLPLVLAVLLNSPKMPGRGLFRSVMFIPALTSVVVAGTIFRLMFGELDGSLMNSLLGVFGVEPHKWLMNANTGFLALIVLALWRWLGVNMLYYMSGLQNIPPELYEAAQIDGASRFASFWRITIPMLKPVTIYVFTISIYAGLSMFTESYMLWNGNNSPNDIGLTIVGYLYRQGLEQNSMGFGAAVGIVLLVFTLVLNLIQLKFFGMFRKED</sequence>
<dbReference type="PROSITE" id="PS50928">
    <property type="entry name" value="ABC_TM1"/>
    <property type="match status" value="1"/>
</dbReference>
<gene>
    <name evidence="10" type="ORF">B4V02_21110</name>
</gene>
<evidence type="ECO:0000313" key="10">
    <source>
        <dbReference type="EMBL" id="ASR49016.1"/>
    </source>
</evidence>
<evidence type="ECO:0000259" key="9">
    <source>
        <dbReference type="PROSITE" id="PS50928"/>
    </source>
</evidence>
<feature type="transmembrane region" description="Helical" evidence="7">
    <location>
        <begin position="39"/>
        <end position="58"/>
    </location>
</feature>
<dbReference type="AlphaFoldDB" id="A0A222WS49"/>
<feature type="domain" description="ABC transmembrane type-1" evidence="9">
    <location>
        <begin position="93"/>
        <end position="309"/>
    </location>
</feature>
<feature type="transmembrane region" description="Helical" evidence="7">
    <location>
        <begin position="288"/>
        <end position="308"/>
    </location>
</feature>
<evidence type="ECO:0000256" key="7">
    <source>
        <dbReference type="RuleBase" id="RU363032"/>
    </source>
</evidence>
<feature type="transmembrane region" description="Helical" evidence="7">
    <location>
        <begin position="238"/>
        <end position="261"/>
    </location>
</feature>
<dbReference type="OrthoDB" id="9785347at2"/>
<dbReference type="CDD" id="cd06261">
    <property type="entry name" value="TM_PBP2"/>
    <property type="match status" value="1"/>
</dbReference>
<organism evidence="10 11">
    <name type="scientific">Paenibacillus kribbensis</name>
    <dbReference type="NCBI Taxonomy" id="172713"/>
    <lineage>
        <taxon>Bacteria</taxon>
        <taxon>Bacillati</taxon>
        <taxon>Bacillota</taxon>
        <taxon>Bacilli</taxon>
        <taxon>Bacillales</taxon>
        <taxon>Paenibacillaceae</taxon>
        <taxon>Paenibacillus</taxon>
    </lineage>
</organism>
<feature type="transmembrane region" description="Helical" evidence="7">
    <location>
        <begin position="131"/>
        <end position="152"/>
    </location>
</feature>
<keyword evidence="11" id="KW-1185">Reference proteome</keyword>
<evidence type="ECO:0000256" key="6">
    <source>
        <dbReference type="ARBA" id="ARBA00023136"/>
    </source>
</evidence>
<dbReference type="Pfam" id="PF00528">
    <property type="entry name" value="BPD_transp_1"/>
    <property type="match status" value="1"/>
</dbReference>
<feature type="transmembrane region" description="Helical" evidence="7">
    <location>
        <begin position="174"/>
        <end position="194"/>
    </location>
</feature>
<evidence type="ECO:0000313" key="11">
    <source>
        <dbReference type="Proteomes" id="UP000214666"/>
    </source>
</evidence>
<dbReference type="InterPro" id="IPR000515">
    <property type="entry name" value="MetI-like"/>
</dbReference>
<evidence type="ECO:0000256" key="5">
    <source>
        <dbReference type="ARBA" id="ARBA00022989"/>
    </source>
</evidence>
<evidence type="ECO:0000256" key="1">
    <source>
        <dbReference type="ARBA" id="ARBA00004651"/>
    </source>
</evidence>
<comment type="similarity">
    <text evidence="7">Belongs to the binding-protein-dependent transport system permease family.</text>
</comment>
<dbReference type="KEGG" id="pkb:B4V02_21110"/>
<comment type="subcellular location">
    <subcellularLocation>
        <location evidence="1 7">Cell membrane</location>
        <topology evidence="1 7">Multi-pass membrane protein</topology>
    </subcellularLocation>
</comment>
<dbReference type="EMBL" id="CP020028">
    <property type="protein sequence ID" value="ASR49016.1"/>
    <property type="molecule type" value="Genomic_DNA"/>
</dbReference>
<dbReference type="Gene3D" id="1.10.3720.10">
    <property type="entry name" value="MetI-like"/>
    <property type="match status" value="1"/>
</dbReference>
<evidence type="ECO:0000256" key="4">
    <source>
        <dbReference type="ARBA" id="ARBA00022692"/>
    </source>
</evidence>
<dbReference type="PANTHER" id="PTHR43227">
    <property type="entry name" value="BLL4140 PROTEIN"/>
    <property type="match status" value="1"/>
</dbReference>
<dbReference type="PANTHER" id="PTHR43227:SF7">
    <property type="entry name" value="ARABINOOLIGOSACCHARIDES TRANSPORT SYSTEM PERMEASE PROTEIN ARAP"/>
    <property type="match status" value="1"/>
</dbReference>
<dbReference type="GO" id="GO:0005886">
    <property type="term" value="C:plasma membrane"/>
    <property type="evidence" value="ECO:0007669"/>
    <property type="project" value="UniProtKB-SubCell"/>
</dbReference>
<feature type="transmembrane region" description="Helical" evidence="7">
    <location>
        <begin position="97"/>
        <end position="119"/>
    </location>
</feature>
<keyword evidence="6 7" id="KW-0472">Membrane</keyword>
<proteinExistence type="inferred from homology"/>
<feature type="compositionally biased region" description="Low complexity" evidence="8">
    <location>
        <begin position="12"/>
        <end position="25"/>
    </location>
</feature>
<dbReference type="InterPro" id="IPR035906">
    <property type="entry name" value="MetI-like_sf"/>
</dbReference>
<name>A0A222WS49_9BACL</name>
<evidence type="ECO:0000256" key="2">
    <source>
        <dbReference type="ARBA" id="ARBA00022448"/>
    </source>
</evidence>
<dbReference type="GO" id="GO:0055085">
    <property type="term" value="P:transmembrane transport"/>
    <property type="evidence" value="ECO:0007669"/>
    <property type="project" value="InterPro"/>
</dbReference>
<protein>
    <submittedName>
        <fullName evidence="10">Arabinose transporter permease</fullName>
    </submittedName>
</protein>